<reference evidence="1 2" key="1">
    <citation type="submission" date="2024-06" db="EMBL/GenBank/DDBJ databases">
        <title>Novosphingobium rhizovicinus M1R2S20.</title>
        <authorList>
            <person name="Sun J.-Q."/>
        </authorList>
    </citation>
    <scope>NUCLEOTIDE SEQUENCE [LARGE SCALE GENOMIC DNA]</scope>
    <source>
        <strain evidence="1 2">M1R2S20</strain>
    </source>
</reference>
<dbReference type="CDD" id="cd19166">
    <property type="entry name" value="HemeO-bac"/>
    <property type="match status" value="1"/>
</dbReference>
<organism evidence="1 2">
    <name type="scientific">Novosphingobium rhizovicinum</name>
    <dbReference type="NCBI Taxonomy" id="3228928"/>
    <lineage>
        <taxon>Bacteria</taxon>
        <taxon>Pseudomonadati</taxon>
        <taxon>Pseudomonadota</taxon>
        <taxon>Alphaproteobacteria</taxon>
        <taxon>Sphingomonadales</taxon>
        <taxon>Sphingomonadaceae</taxon>
        <taxon>Novosphingobium</taxon>
    </lineage>
</organism>
<gene>
    <name evidence="1" type="ORF">ABUH87_17765</name>
</gene>
<evidence type="ECO:0000313" key="1">
    <source>
        <dbReference type="EMBL" id="MEW9856974.1"/>
    </source>
</evidence>
<protein>
    <submittedName>
        <fullName evidence="1">Biliverdin-producing heme oxygenase</fullName>
    </submittedName>
</protein>
<comment type="caution">
    <text evidence="1">The sequence shown here is derived from an EMBL/GenBank/DDBJ whole genome shotgun (WGS) entry which is preliminary data.</text>
</comment>
<dbReference type="EMBL" id="JBFNXR010000054">
    <property type="protein sequence ID" value="MEW9856974.1"/>
    <property type="molecule type" value="Genomic_DNA"/>
</dbReference>
<accession>A0ABV3RIB8</accession>
<dbReference type="Gene3D" id="1.20.910.10">
    <property type="entry name" value="Heme oxygenase-like"/>
    <property type="match status" value="1"/>
</dbReference>
<keyword evidence="2" id="KW-1185">Reference proteome</keyword>
<name>A0ABV3RIB8_9SPHN</name>
<dbReference type="InterPro" id="IPR016084">
    <property type="entry name" value="Haem_Oase-like_multi-hlx"/>
</dbReference>
<dbReference type="Proteomes" id="UP001556118">
    <property type="component" value="Unassembled WGS sequence"/>
</dbReference>
<dbReference type="SUPFAM" id="SSF48613">
    <property type="entry name" value="Heme oxygenase-like"/>
    <property type="match status" value="1"/>
</dbReference>
<sequence length="183" mass="19929">MQSLLSHFRTATKASHELLDSAFGSLDLSDRADYVRFLSGHYMGMAPVIGQFRNFVEGTLGLQYPDYSRMLREDLAALEVDADSLPGVTPSGEVSPEAAGYVVSGSRLGLTTLARAGYWGRSHDLPSAYMDDVEGLSIWKSTAALLKEDMPDDARAKRQSMAAVVVFDTFREAFATSAPDPVR</sequence>
<dbReference type="RefSeq" id="WP_367775446.1">
    <property type="nucleotide sequence ID" value="NZ_JBFNXR010000054.1"/>
</dbReference>
<proteinExistence type="predicted"/>
<evidence type="ECO:0000313" key="2">
    <source>
        <dbReference type="Proteomes" id="UP001556118"/>
    </source>
</evidence>